<proteinExistence type="predicted"/>
<protein>
    <submittedName>
        <fullName evidence="2">Uncharacterized protein</fullName>
    </submittedName>
</protein>
<accession>A0ABN0Z8Y9</accession>
<feature type="region of interest" description="Disordered" evidence="1">
    <location>
        <begin position="1"/>
        <end position="22"/>
    </location>
</feature>
<dbReference type="Proteomes" id="UP001501459">
    <property type="component" value="Unassembled WGS sequence"/>
</dbReference>
<name>A0ABN0Z8Y9_9BACI</name>
<feature type="compositionally biased region" description="Basic and acidic residues" evidence="1">
    <location>
        <begin position="7"/>
        <end position="22"/>
    </location>
</feature>
<reference evidence="2 3" key="1">
    <citation type="journal article" date="2019" name="Int. J. Syst. Evol. Microbiol.">
        <title>The Global Catalogue of Microorganisms (GCM) 10K type strain sequencing project: providing services to taxonomists for standard genome sequencing and annotation.</title>
        <authorList>
            <consortium name="The Broad Institute Genomics Platform"/>
            <consortium name="The Broad Institute Genome Sequencing Center for Infectious Disease"/>
            <person name="Wu L."/>
            <person name="Ma J."/>
        </authorList>
    </citation>
    <scope>NUCLEOTIDE SEQUENCE [LARGE SCALE GENOMIC DNA]</scope>
    <source>
        <strain evidence="2 3">JCM 12149</strain>
    </source>
</reference>
<keyword evidence="3" id="KW-1185">Reference proteome</keyword>
<gene>
    <name evidence="2" type="ORF">GCM10008983_14350</name>
</gene>
<evidence type="ECO:0000313" key="3">
    <source>
        <dbReference type="Proteomes" id="UP001501459"/>
    </source>
</evidence>
<evidence type="ECO:0000256" key="1">
    <source>
        <dbReference type="SAM" id="MobiDB-lite"/>
    </source>
</evidence>
<organism evidence="2 3">
    <name type="scientific">Lentibacillus halophilus</name>
    <dbReference type="NCBI Taxonomy" id="295065"/>
    <lineage>
        <taxon>Bacteria</taxon>
        <taxon>Bacillati</taxon>
        <taxon>Bacillota</taxon>
        <taxon>Bacilli</taxon>
        <taxon>Bacillales</taxon>
        <taxon>Bacillaceae</taxon>
        <taxon>Lentibacillus</taxon>
    </lineage>
</organism>
<dbReference type="EMBL" id="BAAADM010000038">
    <property type="protein sequence ID" value="GAA0438609.1"/>
    <property type="molecule type" value="Genomic_DNA"/>
</dbReference>
<comment type="caution">
    <text evidence="2">The sequence shown here is derived from an EMBL/GenBank/DDBJ whole genome shotgun (WGS) entry which is preliminary data.</text>
</comment>
<evidence type="ECO:0000313" key="2">
    <source>
        <dbReference type="EMBL" id="GAA0438609.1"/>
    </source>
</evidence>
<sequence length="75" mass="8681">MFHPRRNGKDKQDVGDNIHDEVQPKFLKREIKHPDGDDPIRTVNDMDGRDFVPVEEGDLVSPPIFFPSNLIQDRV</sequence>